<sequence length="340" mass="37536">MSPRDGLARMFLEANGWAAAARAPLAGDASNRRYERLSHPRLGSAVLMDAPPDKGEDVRPFVRIATHLTSLGLSAPRILAQDEAQGFLLLEDLGDGLFARVIRDDPTLERPLYEAAVDVLLSLHRAPLPQDLTAYAPPLMTDMAALAFDWYGTHGDRPNATARAAFTAAFLPLLEKSAGEQSVLIQRDYHAENLIWLPDRKGPARVGLLDFQDAMTGHPAYDLVSLLQDARRDVPREIEAGMIARYLAISGLNRDVFDAAYHLLGAQRNLRIIGVFARLCLRDGKAHYVDLIPRVWGLLMRDLDHPALTAVAPLLQNSLPAPNPDLLRWLKKRCGTIQTL</sequence>
<gene>
    <name evidence="2" type="ORF">NO357_10505</name>
</gene>
<name>A0AAE3WCR6_9RHOB</name>
<accession>A0AAE3WCR6</accession>
<organism evidence="2 3">
    <name type="scientific">Marimonas arenosa</name>
    <dbReference type="NCBI Taxonomy" id="1795305"/>
    <lineage>
        <taxon>Bacteria</taxon>
        <taxon>Pseudomonadati</taxon>
        <taxon>Pseudomonadota</taxon>
        <taxon>Alphaproteobacteria</taxon>
        <taxon>Rhodobacterales</taxon>
        <taxon>Paracoccaceae</taxon>
        <taxon>Marimonas</taxon>
    </lineage>
</organism>
<evidence type="ECO:0000313" key="2">
    <source>
        <dbReference type="EMBL" id="MDQ2090327.1"/>
    </source>
</evidence>
<feature type="domain" description="Aminoglycoside phosphotransferase" evidence="1">
    <location>
        <begin position="24"/>
        <end position="247"/>
    </location>
</feature>
<dbReference type="AlphaFoldDB" id="A0AAE3WCR6"/>
<protein>
    <submittedName>
        <fullName evidence="2">Phosphotransferase</fullName>
    </submittedName>
</protein>
<dbReference type="Pfam" id="PF01636">
    <property type="entry name" value="APH"/>
    <property type="match status" value="1"/>
</dbReference>
<dbReference type="Proteomes" id="UP001226762">
    <property type="component" value="Unassembled WGS sequence"/>
</dbReference>
<keyword evidence="3" id="KW-1185">Reference proteome</keyword>
<dbReference type="Gene3D" id="3.90.1200.10">
    <property type="match status" value="1"/>
</dbReference>
<dbReference type="EMBL" id="JANHAX010000003">
    <property type="protein sequence ID" value="MDQ2090327.1"/>
    <property type="molecule type" value="Genomic_DNA"/>
</dbReference>
<reference evidence="2" key="1">
    <citation type="submission" date="2022-07" db="EMBL/GenBank/DDBJ databases">
        <authorList>
            <person name="Otstavnykh N."/>
            <person name="Isaeva M."/>
            <person name="Bystritskaya E."/>
        </authorList>
    </citation>
    <scope>NUCLEOTIDE SEQUENCE</scope>
    <source>
        <strain evidence="2">KCTC 52189</strain>
    </source>
</reference>
<dbReference type="SUPFAM" id="SSF56112">
    <property type="entry name" value="Protein kinase-like (PK-like)"/>
    <property type="match status" value="1"/>
</dbReference>
<comment type="caution">
    <text evidence="2">The sequence shown here is derived from an EMBL/GenBank/DDBJ whole genome shotgun (WGS) entry which is preliminary data.</text>
</comment>
<evidence type="ECO:0000313" key="3">
    <source>
        <dbReference type="Proteomes" id="UP001226762"/>
    </source>
</evidence>
<proteinExistence type="predicted"/>
<dbReference type="InterPro" id="IPR002575">
    <property type="entry name" value="Aminoglycoside_PTrfase"/>
</dbReference>
<evidence type="ECO:0000259" key="1">
    <source>
        <dbReference type="Pfam" id="PF01636"/>
    </source>
</evidence>
<dbReference type="InterPro" id="IPR011009">
    <property type="entry name" value="Kinase-like_dom_sf"/>
</dbReference>
<reference evidence="2" key="2">
    <citation type="submission" date="2023-02" db="EMBL/GenBank/DDBJ databases">
        <title>'Rhodoalgimonas zhirmunskyi' gen. nov., isolated from a red alga.</title>
        <authorList>
            <person name="Nedashkovskaya O.I."/>
            <person name="Otstavnykh N.Y."/>
            <person name="Bystritskaya E.P."/>
            <person name="Balabanova L.A."/>
            <person name="Isaeva M.P."/>
        </authorList>
    </citation>
    <scope>NUCLEOTIDE SEQUENCE</scope>
    <source>
        <strain evidence="2">KCTC 52189</strain>
    </source>
</reference>
<dbReference type="RefSeq" id="WP_306735616.1">
    <property type="nucleotide sequence ID" value="NZ_JANHAX010000003.1"/>
</dbReference>
<dbReference type="Gene3D" id="3.30.200.20">
    <property type="entry name" value="Phosphorylase Kinase, domain 1"/>
    <property type="match status" value="1"/>
</dbReference>